<feature type="domain" description="HNH nuclease" evidence="1">
    <location>
        <begin position="144"/>
        <end position="230"/>
    </location>
</feature>
<name>A0A428SZG2_9HYPO</name>
<reference evidence="2 3" key="1">
    <citation type="submission" date="2017-06" db="EMBL/GenBank/DDBJ databases">
        <title>Comparative genomic analysis of Ambrosia Fusariam Clade fungi.</title>
        <authorList>
            <person name="Stajich J.E."/>
            <person name="Carrillo J."/>
            <person name="Kijimoto T."/>
            <person name="Eskalen A."/>
            <person name="O'Donnell K."/>
            <person name="Kasson M."/>
        </authorList>
    </citation>
    <scope>NUCLEOTIDE SEQUENCE [LARGE SCALE GENOMIC DNA]</scope>
    <source>
        <strain evidence="2 3">NRRL62579</strain>
    </source>
</reference>
<dbReference type="Pfam" id="PF13391">
    <property type="entry name" value="HNH_2"/>
    <property type="match status" value="1"/>
</dbReference>
<gene>
    <name evidence="2" type="ORF">CEP52_012201</name>
</gene>
<dbReference type="InterPro" id="IPR003615">
    <property type="entry name" value="HNH_nuc"/>
</dbReference>
<evidence type="ECO:0000313" key="2">
    <source>
        <dbReference type="EMBL" id="RSL95183.1"/>
    </source>
</evidence>
<dbReference type="AlphaFoldDB" id="A0A428SZG2"/>
<dbReference type="EMBL" id="NKCK01000155">
    <property type="protein sequence ID" value="RSL95183.1"/>
    <property type="molecule type" value="Genomic_DNA"/>
</dbReference>
<accession>A0A428SZG2</accession>
<proteinExistence type="predicted"/>
<keyword evidence="3" id="KW-1185">Reference proteome</keyword>
<organism evidence="2 3">
    <name type="scientific">Fusarium oligoseptatum</name>
    <dbReference type="NCBI Taxonomy" id="2604345"/>
    <lineage>
        <taxon>Eukaryota</taxon>
        <taxon>Fungi</taxon>
        <taxon>Dikarya</taxon>
        <taxon>Ascomycota</taxon>
        <taxon>Pezizomycotina</taxon>
        <taxon>Sordariomycetes</taxon>
        <taxon>Hypocreomycetidae</taxon>
        <taxon>Hypocreales</taxon>
        <taxon>Nectriaceae</taxon>
        <taxon>Fusarium</taxon>
        <taxon>Fusarium solani species complex</taxon>
    </lineage>
</organism>
<dbReference type="Proteomes" id="UP000287144">
    <property type="component" value="Unassembled WGS sequence"/>
</dbReference>
<evidence type="ECO:0000313" key="3">
    <source>
        <dbReference type="Proteomes" id="UP000287144"/>
    </source>
</evidence>
<sequence length="388" mass="43977">MDHQILKALSAYLGEYTDQASRQALLDFTNARPNLEPVAPLIPTEEYTTRLELIEEIRRDQRRGRRDFEITRLQFCFLIITSPSKLQVLVRLGRECSIFVVEMQLNSFCAVIDYYLGRPEVSQDASDRNDTQRKACLTLDDNACLVTGKPHPNVCQILPFSLCKKVIEDDYFGSVELVIEHCLGCPLNDDTRAALRCLTDKPRSYDRAWNMICLSPTLQDWWGRGYFAFKFLEATPNEDGMSTAKLQFVWMPRIEHGQSRALEPISLDAQRDDRTRISATLTHYYGERSQSCLAGPDCPTCACTEKVNAHNVFTHRPAKTGSVFKVTRLTGDIAKFQRMIEIQWNIICAAALSGRAQDIEAEEAQRASQDAAKTLELIEKVGSVKARP</sequence>
<protein>
    <recommendedName>
        <fullName evidence="1">HNH nuclease domain-containing protein</fullName>
    </recommendedName>
</protein>
<evidence type="ECO:0000259" key="1">
    <source>
        <dbReference type="Pfam" id="PF13391"/>
    </source>
</evidence>
<comment type="caution">
    <text evidence="2">The sequence shown here is derived from an EMBL/GenBank/DDBJ whole genome shotgun (WGS) entry which is preliminary data.</text>
</comment>